<comment type="caution">
    <text evidence="2">The sequence shown here is derived from an EMBL/GenBank/DDBJ whole genome shotgun (WGS) entry which is preliminary data.</text>
</comment>
<dbReference type="Pfam" id="PF10263">
    <property type="entry name" value="SprT-like"/>
    <property type="match status" value="1"/>
</dbReference>
<dbReference type="SMART" id="SM00731">
    <property type="entry name" value="SprT"/>
    <property type="match status" value="1"/>
</dbReference>
<dbReference type="GO" id="GO:0006950">
    <property type="term" value="P:response to stress"/>
    <property type="evidence" value="ECO:0007669"/>
    <property type="project" value="UniProtKB-ARBA"/>
</dbReference>
<organism evidence="2 3">
    <name type="scientific">Nocardioides ginsengisegetis</name>
    <dbReference type="NCBI Taxonomy" id="661491"/>
    <lineage>
        <taxon>Bacteria</taxon>
        <taxon>Bacillati</taxon>
        <taxon>Actinomycetota</taxon>
        <taxon>Actinomycetes</taxon>
        <taxon>Propionibacteriales</taxon>
        <taxon>Nocardioidaceae</taxon>
        <taxon>Nocardioides</taxon>
    </lineage>
</organism>
<protein>
    <submittedName>
        <fullName evidence="2">Putative SprT family Zn-dependent metalloprotease</fullName>
    </submittedName>
</protein>
<proteinExistence type="predicted"/>
<keyword evidence="3" id="KW-1185">Reference proteome</keyword>
<dbReference type="EMBL" id="JACGXA010000001">
    <property type="protein sequence ID" value="MBA8804745.1"/>
    <property type="molecule type" value="Genomic_DNA"/>
</dbReference>
<accession>A0A7W3J1T3</accession>
<keyword evidence="2" id="KW-0645">Protease</keyword>
<dbReference type="RefSeq" id="WP_182540499.1">
    <property type="nucleotide sequence ID" value="NZ_JACGXA010000001.1"/>
</dbReference>
<name>A0A7W3J1T3_9ACTN</name>
<dbReference type="GO" id="GO:0008237">
    <property type="term" value="F:metallopeptidase activity"/>
    <property type="evidence" value="ECO:0007669"/>
    <property type="project" value="UniProtKB-KW"/>
</dbReference>
<sequence length="222" mass="24546">MELPDAFALAEHLLARHGLTAWSVEFDSAKRRAGICRFGDRVIGLSAPLTRLHSVAEVEDTILHEIAHALVGPRHGHDETWRRVAREIGSSGARCVDADSPRVEAAWLGTCPEGHTVGRHRRPERVVSCPTCSPTFDLAAVFAWTHHGRPALMHPNYEAELAALRRGERLAWLAVGSRARVTAAGEHHGVVGRVVKRGRTTYHLKAGRMLLRVPFAWVEPVR</sequence>
<dbReference type="InterPro" id="IPR006640">
    <property type="entry name" value="SprT-like_domain"/>
</dbReference>
<evidence type="ECO:0000313" key="3">
    <source>
        <dbReference type="Proteomes" id="UP000580910"/>
    </source>
</evidence>
<evidence type="ECO:0000259" key="1">
    <source>
        <dbReference type="SMART" id="SM00731"/>
    </source>
</evidence>
<evidence type="ECO:0000313" key="2">
    <source>
        <dbReference type="EMBL" id="MBA8804745.1"/>
    </source>
</evidence>
<keyword evidence="2" id="KW-0378">Hydrolase</keyword>
<reference evidence="2 3" key="1">
    <citation type="submission" date="2020-07" db="EMBL/GenBank/DDBJ databases">
        <title>Sequencing the genomes of 1000 actinobacteria strains.</title>
        <authorList>
            <person name="Klenk H.-P."/>
        </authorList>
    </citation>
    <scope>NUCLEOTIDE SEQUENCE [LARGE SCALE GENOMIC DNA]</scope>
    <source>
        <strain evidence="2 3">DSM 21349</strain>
    </source>
</reference>
<dbReference type="Proteomes" id="UP000580910">
    <property type="component" value="Unassembled WGS sequence"/>
</dbReference>
<keyword evidence="2" id="KW-0482">Metalloprotease</keyword>
<gene>
    <name evidence="2" type="ORF">FB382_003036</name>
</gene>
<dbReference type="AlphaFoldDB" id="A0A7W3J1T3"/>
<dbReference type="GO" id="GO:0006508">
    <property type="term" value="P:proteolysis"/>
    <property type="evidence" value="ECO:0007669"/>
    <property type="project" value="UniProtKB-KW"/>
</dbReference>
<feature type="domain" description="SprT-like" evidence="1">
    <location>
        <begin position="1"/>
        <end position="139"/>
    </location>
</feature>